<reference evidence="4 5" key="1">
    <citation type="submission" date="2016-10" db="EMBL/GenBank/DDBJ databases">
        <title>Arsenicibacter rosenii gen. nov., sp. nov., an efficient arsenic-methylating bacterium isolated from an arsenic-contaminated paddy soil.</title>
        <authorList>
            <person name="Huang K."/>
        </authorList>
    </citation>
    <scope>NUCLEOTIDE SEQUENCE [LARGE SCALE GENOMIC DNA]</scope>
    <source>
        <strain evidence="4 5">SM-1</strain>
    </source>
</reference>
<feature type="transmembrane region" description="Helical" evidence="2">
    <location>
        <begin position="158"/>
        <end position="180"/>
    </location>
</feature>
<keyword evidence="2" id="KW-1133">Transmembrane helix</keyword>
<protein>
    <recommendedName>
        <fullName evidence="6">DUF5683 domain-containing protein</fullName>
    </recommendedName>
</protein>
<evidence type="ECO:0000256" key="1">
    <source>
        <dbReference type="SAM" id="MobiDB-lite"/>
    </source>
</evidence>
<feature type="chain" id="PRO_5010353171" description="DUF5683 domain-containing protein" evidence="3">
    <location>
        <begin position="19"/>
        <end position="273"/>
    </location>
</feature>
<dbReference type="AlphaFoldDB" id="A0A1S2VD17"/>
<keyword evidence="3" id="KW-0732">Signal</keyword>
<feature type="region of interest" description="Disordered" evidence="1">
    <location>
        <begin position="74"/>
        <end position="106"/>
    </location>
</feature>
<evidence type="ECO:0008006" key="6">
    <source>
        <dbReference type="Google" id="ProtNLM"/>
    </source>
</evidence>
<dbReference type="OrthoDB" id="1427164at2"/>
<evidence type="ECO:0000256" key="2">
    <source>
        <dbReference type="SAM" id="Phobius"/>
    </source>
</evidence>
<feature type="transmembrane region" description="Helical" evidence="2">
    <location>
        <begin position="217"/>
        <end position="235"/>
    </location>
</feature>
<sequence>MRVFIFLAALLSASAAYAQDNIILRNGDEIPAKVLEVGQQELKYKKSSNPDGPVYTAPLSDVFLIKYANGTKDVFGGNGPRNDRPRPARRPEEMRGNRPMPAPGMRDIDQLRYRSRWFNRHFESGAGQRVSMQETASLMQMQSAAWQSFNRGRVLRNWSLATGISSAVLIGAGVGSALAGHWDNRGMMGRPDRQTQPANDPAGRDGHGRDRFMDRQAGAALVGSGVLLGLTSLWLNHRAAVSFRRAANRYNSKQATSLHITPGMQGVGVALKF</sequence>
<accession>A0A1S2VD17</accession>
<evidence type="ECO:0000256" key="3">
    <source>
        <dbReference type="SAM" id="SignalP"/>
    </source>
</evidence>
<organism evidence="4 5">
    <name type="scientific">Arsenicibacter rosenii</name>
    <dbReference type="NCBI Taxonomy" id="1750698"/>
    <lineage>
        <taxon>Bacteria</taxon>
        <taxon>Pseudomonadati</taxon>
        <taxon>Bacteroidota</taxon>
        <taxon>Cytophagia</taxon>
        <taxon>Cytophagales</taxon>
        <taxon>Spirosomataceae</taxon>
        <taxon>Arsenicibacter</taxon>
    </lineage>
</organism>
<feature type="compositionally biased region" description="Basic and acidic residues" evidence="1">
    <location>
        <begin position="81"/>
        <end position="96"/>
    </location>
</feature>
<proteinExistence type="predicted"/>
<name>A0A1S2VD17_9BACT</name>
<keyword evidence="2" id="KW-0812">Transmembrane</keyword>
<evidence type="ECO:0000313" key="4">
    <source>
        <dbReference type="EMBL" id="OIN56641.1"/>
    </source>
</evidence>
<keyword evidence="2" id="KW-0472">Membrane</keyword>
<dbReference type="Proteomes" id="UP000181790">
    <property type="component" value="Unassembled WGS sequence"/>
</dbReference>
<keyword evidence="5" id="KW-1185">Reference proteome</keyword>
<dbReference type="EMBL" id="MORL01000020">
    <property type="protein sequence ID" value="OIN56641.1"/>
    <property type="molecule type" value="Genomic_DNA"/>
</dbReference>
<feature type="region of interest" description="Disordered" evidence="1">
    <location>
        <begin position="184"/>
        <end position="210"/>
    </location>
</feature>
<dbReference type="RefSeq" id="WP_071505713.1">
    <property type="nucleotide sequence ID" value="NZ_MORL01000020.1"/>
</dbReference>
<evidence type="ECO:0000313" key="5">
    <source>
        <dbReference type="Proteomes" id="UP000181790"/>
    </source>
</evidence>
<feature type="signal peptide" evidence="3">
    <location>
        <begin position="1"/>
        <end position="18"/>
    </location>
</feature>
<comment type="caution">
    <text evidence="4">The sequence shown here is derived from an EMBL/GenBank/DDBJ whole genome shotgun (WGS) entry which is preliminary data.</text>
</comment>
<gene>
    <name evidence="4" type="ORF">BLX24_23715</name>
</gene>